<proteinExistence type="predicted"/>
<gene>
    <name evidence="2" type="ORF">QD47_26835</name>
</gene>
<keyword evidence="1" id="KW-0472">Membrane</keyword>
<comment type="caution">
    <text evidence="2">The sequence shown here is derived from an EMBL/GenBank/DDBJ whole genome shotgun (WGS) entry which is preliminary data.</text>
</comment>
<dbReference type="OrthoDB" id="9979145at2"/>
<protein>
    <submittedName>
        <fullName evidence="2">Uncharacterized protein</fullName>
    </submittedName>
</protein>
<name>A0A0D7WVD6_9BACL</name>
<dbReference type="RefSeq" id="WP_044648996.1">
    <property type="nucleotide sequence ID" value="NZ_JTHP01000096.1"/>
</dbReference>
<keyword evidence="1" id="KW-1133">Transmembrane helix</keyword>
<dbReference type="EMBL" id="JTHP01000096">
    <property type="protein sequence ID" value="KJD42683.1"/>
    <property type="molecule type" value="Genomic_DNA"/>
</dbReference>
<dbReference type="PATRIC" id="fig|159743.3.peg.5969"/>
<keyword evidence="3" id="KW-1185">Reference proteome</keyword>
<dbReference type="Proteomes" id="UP000032534">
    <property type="component" value="Unassembled WGS sequence"/>
</dbReference>
<accession>A0A0D7WVD6</accession>
<feature type="transmembrane region" description="Helical" evidence="1">
    <location>
        <begin position="169"/>
        <end position="190"/>
    </location>
</feature>
<evidence type="ECO:0000313" key="3">
    <source>
        <dbReference type="Proteomes" id="UP000032534"/>
    </source>
</evidence>
<organism evidence="2 3">
    <name type="scientific">Paenibacillus terrae</name>
    <dbReference type="NCBI Taxonomy" id="159743"/>
    <lineage>
        <taxon>Bacteria</taxon>
        <taxon>Bacillati</taxon>
        <taxon>Bacillota</taxon>
        <taxon>Bacilli</taxon>
        <taxon>Bacillales</taxon>
        <taxon>Paenibacillaceae</taxon>
        <taxon>Paenibacillus</taxon>
    </lineage>
</organism>
<keyword evidence="1" id="KW-0812">Transmembrane</keyword>
<dbReference type="AlphaFoldDB" id="A0A0D7WVD6"/>
<feature type="transmembrane region" description="Helical" evidence="1">
    <location>
        <begin position="74"/>
        <end position="93"/>
    </location>
</feature>
<evidence type="ECO:0000313" key="2">
    <source>
        <dbReference type="EMBL" id="KJD42683.1"/>
    </source>
</evidence>
<evidence type="ECO:0000256" key="1">
    <source>
        <dbReference type="SAM" id="Phobius"/>
    </source>
</evidence>
<sequence>MLDKLKYLLYYLFPFFENYFYKKKMMKKIKDTDNKSIPLSYMDGYEKLSIVEMDKLHSKSFEYKKSLEDKAKTSLFSVSISITLIVSFIDLIFRIEYFRTLAMLLVVVAFTNLILAGKMAFDVIGNLNVFSDLFPSDFHLKKKDKKELLAYATESNVNYNIIRNNHVYLSYKSIMVSLVAIALVGILYMVGKGMSSSKPDIQTEVLLHMNTNSQQTLSSLNDIADNFEKISESFAETQKTLDQMKDVLNGFQTEYLSNQDDSIKENY</sequence>
<feature type="transmembrane region" description="Helical" evidence="1">
    <location>
        <begin position="100"/>
        <end position="121"/>
    </location>
</feature>
<reference evidence="2 3" key="1">
    <citation type="submission" date="2014-11" db="EMBL/GenBank/DDBJ databases">
        <title>Draft Genome Sequences of Paenibacillus polymyxa NRRL B-30509 and Paenibacillus terrae NRRL B-30644, Strains from a Poultry Environment that Produce Tridecaptin A and Paenicidins.</title>
        <authorList>
            <person name="van Belkum M.J."/>
            <person name="Lohans C.T."/>
            <person name="Vederas J.C."/>
        </authorList>
    </citation>
    <scope>NUCLEOTIDE SEQUENCE [LARGE SCALE GENOMIC DNA]</scope>
    <source>
        <strain evidence="2 3">NRRL B-30644</strain>
    </source>
</reference>